<name>A0A8H4EFP3_9EURO</name>
<evidence type="ECO:0000313" key="19">
    <source>
        <dbReference type="Proteomes" id="UP000653565"/>
    </source>
</evidence>
<evidence type="ECO:0000256" key="8">
    <source>
        <dbReference type="ARBA" id="ARBA00022763"/>
    </source>
</evidence>
<protein>
    <recommendedName>
        <fullName evidence="5">Histone acetyltransferase type B catalytic subunit</fullName>
        <ecNumber evidence="4">2.3.1.48</ecNumber>
    </recommendedName>
</protein>
<keyword evidence="12" id="KW-0012">Acyltransferase</keyword>
<sequence>MMESVAQYLTRIVRQTEQVQALAKAATVTLASPQSDEPSRFTAEQESSPPAQYENYLRDGEGLQPYIPLYCSFRGDIVIQEREYAREYALSASGLQPVREFQDSCVFWVDSSFARTRPHTSADPTKRTSAAAAVVYKIWPNKKEWKFRAFGLARVHSSNLAELFAIKAALEVAAEIAQKHNRTCDANDAVNITIVQSDEQKLKTVSSFHPQFTYPIFGDDERIFGYKGLIIRLRFAAHDLRPHLHISYDEKFKPVEDIAAVDILKTLRPWIPEEAFVTLPDYEKAVLEDKDAKDFIPPGKLVHSYVSRNRNYEIWAGSLADPEVRRLLDRAQIFVSLFIEAGTPLATDDPEWTLQRWTVYFVYEKVKPPTPTASEYSIVGYATTYRWWHYRRDKTQVPVVKNDPFPSGPEIHPSQLPSRLRIAQFLILPPHQNSGHGRHLYTTIHSACMQDPTVVELTVEDPNEAFDVLRDSADYHILRPEFIKHEVNINPDPYEAHSRNRRPRRVPTAALIPVKLLHGIRTSYKIDSTQFAHILEMFLLSQIPLKNRHAGGANMSRLLIKKHRAEDPNERRYYWWRMLTKQRLYKRSKDILIQLDLDERIQKLEETVSNVEEGYEVLLKEFTEREEKLKARGGEESPAAAVSDDASDGPSGTSRDQRVKRKFTVEDDEDEVEEGDTAKRTKV</sequence>
<evidence type="ECO:0000256" key="1">
    <source>
        <dbReference type="ARBA" id="ARBA00004123"/>
    </source>
</evidence>
<comment type="subunit">
    <text evidence="15">Component of the HAT-B complex composed of at least HAT1 and HAT2. The HAT-B complex binds to histone H4 tail.</text>
</comment>
<evidence type="ECO:0000313" key="18">
    <source>
        <dbReference type="EMBL" id="KAF4226896.1"/>
    </source>
</evidence>
<feature type="compositionally biased region" description="Acidic residues" evidence="16">
    <location>
        <begin position="666"/>
        <end position="675"/>
    </location>
</feature>
<gene>
    <name evidence="18" type="ORF">CNMCM6805_003925</name>
</gene>
<feature type="compositionally biased region" description="Polar residues" evidence="16">
    <location>
        <begin position="31"/>
        <end position="50"/>
    </location>
</feature>
<keyword evidence="6" id="KW-0963">Cytoplasm</keyword>
<dbReference type="PANTHER" id="PTHR12046">
    <property type="entry name" value="HISTONE ACETYLTRANSFERASE TYPE B CATALYTIC SUBUNIT"/>
    <property type="match status" value="1"/>
</dbReference>
<keyword evidence="8" id="KW-0227">DNA damage</keyword>
<comment type="function">
    <text evidence="14">Catalytic component of the histone acetylase B (HAT-B) complex. Acetylates 'Lys-12' of histone H4 which is required for telomeric silencing. Has intrinsic substrate specificity that modifies lysine in recognition sequence GXGKXG. Involved in DNA double-strand break repair.</text>
</comment>
<dbReference type="Pfam" id="PF10394">
    <property type="entry name" value="Hat1_N"/>
    <property type="match status" value="1"/>
</dbReference>
<evidence type="ECO:0000256" key="14">
    <source>
        <dbReference type="ARBA" id="ARBA00053467"/>
    </source>
</evidence>
<dbReference type="AlphaFoldDB" id="A0A8H4EFP3"/>
<proteinExistence type="inferred from homology"/>
<dbReference type="InterPro" id="IPR019467">
    <property type="entry name" value="Hat1_N"/>
</dbReference>
<organism evidence="18 19">
    <name type="scientific">Aspergillus fumigatiaffinis</name>
    <dbReference type="NCBI Taxonomy" id="340414"/>
    <lineage>
        <taxon>Eukaryota</taxon>
        <taxon>Fungi</taxon>
        <taxon>Dikarya</taxon>
        <taxon>Ascomycota</taxon>
        <taxon>Pezizomycotina</taxon>
        <taxon>Eurotiomycetes</taxon>
        <taxon>Eurotiomycetidae</taxon>
        <taxon>Eurotiales</taxon>
        <taxon>Aspergillaceae</taxon>
        <taxon>Aspergillus</taxon>
        <taxon>Aspergillus subgen. Fumigati</taxon>
    </lineage>
</organism>
<evidence type="ECO:0000256" key="15">
    <source>
        <dbReference type="ARBA" id="ARBA00063577"/>
    </source>
</evidence>
<keyword evidence="19" id="KW-1185">Reference proteome</keyword>
<evidence type="ECO:0000256" key="3">
    <source>
        <dbReference type="ARBA" id="ARBA00010543"/>
    </source>
</evidence>
<feature type="region of interest" description="Disordered" evidence="16">
    <location>
        <begin position="629"/>
        <end position="683"/>
    </location>
</feature>
<evidence type="ECO:0000256" key="12">
    <source>
        <dbReference type="ARBA" id="ARBA00023315"/>
    </source>
</evidence>
<dbReference type="EMBL" id="JAAAPX010000211">
    <property type="protein sequence ID" value="KAF4226896.1"/>
    <property type="molecule type" value="Genomic_DNA"/>
</dbReference>
<feature type="region of interest" description="Disordered" evidence="16">
    <location>
        <begin position="31"/>
        <end position="52"/>
    </location>
</feature>
<dbReference type="EC" id="2.3.1.48" evidence="4"/>
<dbReference type="Proteomes" id="UP000653565">
    <property type="component" value="Unassembled WGS sequence"/>
</dbReference>
<dbReference type="GO" id="GO:0005737">
    <property type="term" value="C:cytoplasm"/>
    <property type="evidence" value="ECO:0007669"/>
    <property type="project" value="UniProtKB-SubCell"/>
</dbReference>
<evidence type="ECO:0000256" key="10">
    <source>
        <dbReference type="ARBA" id="ARBA00023204"/>
    </source>
</evidence>
<dbReference type="SUPFAM" id="SSF55729">
    <property type="entry name" value="Acyl-CoA N-acyltransferases (Nat)"/>
    <property type="match status" value="1"/>
</dbReference>
<dbReference type="FunFam" id="3.40.630.30:FF:000125">
    <property type="entry name" value="Histone acetyltransferase type B catalytic subunit"/>
    <property type="match status" value="1"/>
</dbReference>
<evidence type="ECO:0000256" key="6">
    <source>
        <dbReference type="ARBA" id="ARBA00022490"/>
    </source>
</evidence>
<evidence type="ECO:0000259" key="17">
    <source>
        <dbReference type="Pfam" id="PF10394"/>
    </source>
</evidence>
<dbReference type="InterPro" id="IPR016181">
    <property type="entry name" value="Acyl_CoA_acyltransferase"/>
</dbReference>
<dbReference type="GO" id="GO:0031509">
    <property type="term" value="P:subtelomeric heterochromatin formation"/>
    <property type="evidence" value="ECO:0007669"/>
    <property type="project" value="InterPro"/>
</dbReference>
<comment type="caution">
    <text evidence="18">The sequence shown here is derived from an EMBL/GenBank/DDBJ whole genome shotgun (WGS) entry which is preliminary data.</text>
</comment>
<dbReference type="GO" id="GO:0000781">
    <property type="term" value="C:chromosome, telomeric region"/>
    <property type="evidence" value="ECO:0007669"/>
    <property type="project" value="GOC"/>
</dbReference>
<comment type="subcellular location">
    <subcellularLocation>
        <location evidence="2">Cytoplasm</location>
    </subcellularLocation>
    <subcellularLocation>
        <location evidence="1">Nucleus</location>
    </subcellularLocation>
</comment>
<evidence type="ECO:0000256" key="13">
    <source>
        <dbReference type="ARBA" id="ARBA00048017"/>
    </source>
</evidence>
<dbReference type="GO" id="GO:0006281">
    <property type="term" value="P:DNA repair"/>
    <property type="evidence" value="ECO:0007669"/>
    <property type="project" value="UniProtKB-KW"/>
</dbReference>
<reference evidence="18" key="2">
    <citation type="submission" date="2020-04" db="EMBL/GenBank/DDBJ databases">
        <authorList>
            <person name="Santos R.A.C."/>
            <person name="Steenwyk J.L."/>
            <person name="Rivero-Menendez O."/>
            <person name="Mead M.E."/>
            <person name="Silva L.P."/>
            <person name="Bastos R.W."/>
            <person name="Alastruey-Izquierdo A."/>
            <person name="Goldman G.H."/>
            <person name="Rokas A."/>
        </authorList>
    </citation>
    <scope>NUCLEOTIDE SEQUENCE</scope>
    <source>
        <strain evidence="18">CNM-CM6805</strain>
    </source>
</reference>
<evidence type="ECO:0000256" key="9">
    <source>
        <dbReference type="ARBA" id="ARBA00022853"/>
    </source>
</evidence>
<keyword evidence="11" id="KW-0539">Nucleus</keyword>
<reference evidence="18" key="1">
    <citation type="journal article" date="2020" name="bioRxiv">
        <title>Genomic and phenotypic heterogeneity of clinical isolates of the human pathogens Aspergillus fumigatus, Aspergillus lentulus and Aspergillus fumigatiaffinis.</title>
        <authorList>
            <person name="dos Santos R.A.C."/>
            <person name="Steenwyk J.L."/>
            <person name="Rivero-Menendez O."/>
            <person name="Mead M.E."/>
            <person name="Silva L.P."/>
            <person name="Bastos R.W."/>
            <person name="Alastruey-Izquierdo A."/>
            <person name="Goldman G.H."/>
            <person name="Rokas A."/>
        </authorList>
    </citation>
    <scope>NUCLEOTIDE SEQUENCE</scope>
    <source>
        <strain evidence="18">CNM-CM6805</strain>
    </source>
</reference>
<comment type="similarity">
    <text evidence="3">Belongs to the HAT1 family.</text>
</comment>
<dbReference type="Gene3D" id="3.90.360.10">
    <property type="entry name" value="Histone acetyl transferase 1 (HAT1), N-terminal domain"/>
    <property type="match status" value="1"/>
</dbReference>
<dbReference type="InterPro" id="IPR037113">
    <property type="entry name" value="Hat1_N_sf"/>
</dbReference>
<dbReference type="GO" id="GO:0004402">
    <property type="term" value="F:histone acetyltransferase activity"/>
    <property type="evidence" value="ECO:0007669"/>
    <property type="project" value="InterPro"/>
</dbReference>
<accession>A0A8H4EFP3</accession>
<evidence type="ECO:0000256" key="16">
    <source>
        <dbReference type="SAM" id="MobiDB-lite"/>
    </source>
</evidence>
<keyword evidence="9" id="KW-0156">Chromatin regulator</keyword>
<keyword evidence="7" id="KW-0808">Transferase</keyword>
<dbReference type="GO" id="GO:0005634">
    <property type="term" value="C:nucleus"/>
    <property type="evidence" value="ECO:0007669"/>
    <property type="project" value="UniProtKB-SubCell"/>
</dbReference>
<keyword evidence="10" id="KW-0234">DNA repair</keyword>
<feature type="domain" description="Histone acetyl transferase HAT1 N-terminal" evidence="17">
    <location>
        <begin position="183"/>
        <end position="340"/>
    </location>
</feature>
<dbReference type="Gene3D" id="3.40.630.30">
    <property type="match status" value="1"/>
</dbReference>
<evidence type="ECO:0000256" key="11">
    <source>
        <dbReference type="ARBA" id="ARBA00023242"/>
    </source>
</evidence>
<evidence type="ECO:0000256" key="7">
    <source>
        <dbReference type="ARBA" id="ARBA00022679"/>
    </source>
</evidence>
<evidence type="ECO:0000256" key="4">
    <source>
        <dbReference type="ARBA" id="ARBA00013184"/>
    </source>
</evidence>
<dbReference type="InterPro" id="IPR017380">
    <property type="entry name" value="Hist_AcTrfase_B-typ_cat-su"/>
</dbReference>
<dbReference type="OrthoDB" id="10253098at2759"/>
<comment type="catalytic activity">
    <reaction evidence="13">
        <text>L-lysyl-[protein] + acetyl-CoA = N(6)-acetyl-L-lysyl-[protein] + CoA + H(+)</text>
        <dbReference type="Rhea" id="RHEA:45948"/>
        <dbReference type="Rhea" id="RHEA-COMP:9752"/>
        <dbReference type="Rhea" id="RHEA-COMP:10731"/>
        <dbReference type="ChEBI" id="CHEBI:15378"/>
        <dbReference type="ChEBI" id="CHEBI:29969"/>
        <dbReference type="ChEBI" id="CHEBI:57287"/>
        <dbReference type="ChEBI" id="CHEBI:57288"/>
        <dbReference type="ChEBI" id="CHEBI:61930"/>
        <dbReference type="EC" id="2.3.1.48"/>
    </reaction>
</comment>
<evidence type="ECO:0000256" key="2">
    <source>
        <dbReference type="ARBA" id="ARBA00004496"/>
    </source>
</evidence>
<feature type="compositionally biased region" description="Low complexity" evidence="16">
    <location>
        <begin position="637"/>
        <end position="652"/>
    </location>
</feature>
<evidence type="ECO:0000256" key="5">
    <source>
        <dbReference type="ARBA" id="ARBA00021268"/>
    </source>
</evidence>